<dbReference type="Proteomes" id="UP000533598">
    <property type="component" value="Unassembled WGS sequence"/>
</dbReference>
<protein>
    <submittedName>
        <fullName evidence="2">Uncharacterized protein</fullName>
    </submittedName>
</protein>
<feature type="transmembrane region" description="Helical" evidence="1">
    <location>
        <begin position="39"/>
        <end position="60"/>
    </location>
</feature>
<dbReference type="AlphaFoldDB" id="A0A7W7CHU1"/>
<accession>A0A7W7CHU1</accession>
<comment type="caution">
    <text evidence="2">The sequence shown here is derived from an EMBL/GenBank/DDBJ whole genome shotgun (WGS) entry which is preliminary data.</text>
</comment>
<dbReference type="EMBL" id="JACHMH010000001">
    <property type="protein sequence ID" value="MBB4681508.1"/>
    <property type="molecule type" value="Genomic_DNA"/>
</dbReference>
<evidence type="ECO:0000313" key="2">
    <source>
        <dbReference type="EMBL" id="MBB4681508.1"/>
    </source>
</evidence>
<organism evidence="2 3">
    <name type="scientific">Crossiella cryophila</name>
    <dbReference type="NCBI Taxonomy" id="43355"/>
    <lineage>
        <taxon>Bacteria</taxon>
        <taxon>Bacillati</taxon>
        <taxon>Actinomycetota</taxon>
        <taxon>Actinomycetes</taxon>
        <taxon>Pseudonocardiales</taxon>
        <taxon>Pseudonocardiaceae</taxon>
        <taxon>Crossiella</taxon>
    </lineage>
</organism>
<evidence type="ECO:0000256" key="1">
    <source>
        <dbReference type="SAM" id="Phobius"/>
    </source>
</evidence>
<feature type="transmembrane region" description="Helical" evidence="1">
    <location>
        <begin position="75"/>
        <end position="98"/>
    </location>
</feature>
<gene>
    <name evidence="2" type="ORF">HNR67_007626</name>
</gene>
<proteinExistence type="predicted"/>
<keyword evidence="3" id="KW-1185">Reference proteome</keyword>
<keyword evidence="1" id="KW-0472">Membrane</keyword>
<keyword evidence="1" id="KW-0812">Transmembrane</keyword>
<dbReference type="RefSeq" id="WP_185008137.1">
    <property type="nucleotide sequence ID" value="NZ_BAAAUI010000012.1"/>
</dbReference>
<evidence type="ECO:0000313" key="3">
    <source>
        <dbReference type="Proteomes" id="UP000533598"/>
    </source>
</evidence>
<feature type="transmembrane region" description="Helical" evidence="1">
    <location>
        <begin position="6"/>
        <end position="27"/>
    </location>
</feature>
<name>A0A7W7CHU1_9PSEU</name>
<keyword evidence="1" id="KW-1133">Transmembrane helix</keyword>
<reference evidence="2 3" key="1">
    <citation type="submission" date="2020-08" db="EMBL/GenBank/DDBJ databases">
        <title>Sequencing the genomes of 1000 actinobacteria strains.</title>
        <authorList>
            <person name="Klenk H.-P."/>
        </authorList>
    </citation>
    <scope>NUCLEOTIDE SEQUENCE [LARGE SCALE GENOMIC DNA]</scope>
    <source>
        <strain evidence="2 3">DSM 44230</strain>
    </source>
</reference>
<sequence>MNLGLGVFAFFPLVFTRLLVSAIAFRLGDYSGFEARDGVDLVVFMAGLSWVVFLPVWFLLNRPIVRWTAVPPRAYWLVAAALPLVLFLADIVFGLGLVRVVF</sequence>